<dbReference type="InterPro" id="IPR055170">
    <property type="entry name" value="GFO_IDH_MocA-like_dom"/>
</dbReference>
<proteinExistence type="inferred from homology"/>
<dbReference type="Gene3D" id="3.30.360.10">
    <property type="entry name" value="Dihydrodipicolinate Reductase, domain 2"/>
    <property type="match status" value="1"/>
</dbReference>
<evidence type="ECO:0000259" key="4">
    <source>
        <dbReference type="Pfam" id="PF22725"/>
    </source>
</evidence>
<dbReference type="GO" id="GO:0000166">
    <property type="term" value="F:nucleotide binding"/>
    <property type="evidence" value="ECO:0007669"/>
    <property type="project" value="InterPro"/>
</dbReference>
<accession>A0A160T2Z9</accession>
<dbReference type="Gene3D" id="3.40.50.720">
    <property type="entry name" value="NAD(P)-binding Rossmann-like Domain"/>
    <property type="match status" value="1"/>
</dbReference>
<dbReference type="Pfam" id="PF22725">
    <property type="entry name" value="GFO_IDH_MocA_C3"/>
    <property type="match status" value="1"/>
</dbReference>
<dbReference type="KEGG" id="pbf:CFX0092_A2468"/>
<gene>
    <name evidence="5" type="ORF">CFX0092_A2468</name>
</gene>
<dbReference type="GO" id="GO:0016491">
    <property type="term" value="F:oxidoreductase activity"/>
    <property type="evidence" value="ECO:0007669"/>
    <property type="project" value="UniProtKB-KW"/>
</dbReference>
<dbReference type="InterPro" id="IPR051317">
    <property type="entry name" value="Gfo/Idh/MocA_oxidoreduct"/>
</dbReference>
<dbReference type="SUPFAM" id="SSF55347">
    <property type="entry name" value="Glyceraldehyde-3-phosphate dehydrogenase-like, C-terminal domain"/>
    <property type="match status" value="1"/>
</dbReference>
<dbReference type="InterPro" id="IPR000683">
    <property type="entry name" value="Gfo/Idh/MocA-like_OxRdtase_N"/>
</dbReference>
<dbReference type="SUPFAM" id="SSF51735">
    <property type="entry name" value="NAD(P)-binding Rossmann-fold domains"/>
    <property type="match status" value="1"/>
</dbReference>
<evidence type="ECO:0000313" key="5">
    <source>
        <dbReference type="EMBL" id="CUS04346.2"/>
    </source>
</evidence>
<organism evidence="5 6">
    <name type="scientific">Candidatus Promineifilum breve</name>
    <dbReference type="NCBI Taxonomy" id="1806508"/>
    <lineage>
        <taxon>Bacteria</taxon>
        <taxon>Bacillati</taxon>
        <taxon>Chloroflexota</taxon>
        <taxon>Ardenticatenia</taxon>
        <taxon>Candidatus Promineifilales</taxon>
        <taxon>Candidatus Promineifilaceae</taxon>
        <taxon>Candidatus Promineifilum</taxon>
    </lineage>
</organism>
<dbReference type="InterPro" id="IPR036291">
    <property type="entry name" value="NAD(P)-bd_dom_sf"/>
</dbReference>
<sequence>MTNIRPVKTAIIGCGAISAPYLSTMINKFKILDVVGCCDRNPGKAQATAQRFGIKVLTLAEILADETIEIVVNLTTPVAHYPVIKQLLEAGKHVYTEKVLAVELEHAAELVEIADRKHLYLGAAPDTFLGSAIQTARYVVDSGMLGEITSCYCALTRDSDILNRAFPFTARKGGGFGFDVGIYYITALLSIMGPVKEVSGVVKTRKPARPDYSLEKFGETFPVECENLMSGILHFASGAIGNVLFDANSIFILPEKPSLVVIGTMGVMYMADPNQFGGDVRVILKGNAEPFTMHQSHAFHDECRGLGVAEMAWSMRMGRKNRANKEMAYHALEILHGIVRSSETKSNQAITSAFETMPPLPRGYAGQGFFEFIEEAGIAL</sequence>
<dbReference type="PANTHER" id="PTHR43708">
    <property type="entry name" value="CONSERVED EXPRESSED OXIDOREDUCTASE (EUROFUNG)"/>
    <property type="match status" value="1"/>
</dbReference>
<evidence type="ECO:0000256" key="1">
    <source>
        <dbReference type="ARBA" id="ARBA00010928"/>
    </source>
</evidence>
<protein>
    <submittedName>
        <fullName evidence="5">Uncharacterized protein</fullName>
    </submittedName>
</protein>
<evidence type="ECO:0000313" key="6">
    <source>
        <dbReference type="Proteomes" id="UP000215027"/>
    </source>
</evidence>
<evidence type="ECO:0000256" key="2">
    <source>
        <dbReference type="ARBA" id="ARBA00023002"/>
    </source>
</evidence>
<dbReference type="OrthoDB" id="240873at2"/>
<reference evidence="5" key="1">
    <citation type="submission" date="2016-01" db="EMBL/GenBank/DDBJ databases">
        <authorList>
            <person name="Mcilroy J.S."/>
            <person name="Karst M S."/>
            <person name="Albertsen M."/>
        </authorList>
    </citation>
    <scope>NUCLEOTIDE SEQUENCE</scope>
    <source>
        <strain evidence="5">Cfx-K</strain>
    </source>
</reference>
<dbReference type="AlphaFoldDB" id="A0A160T2Z9"/>
<name>A0A160T2Z9_9CHLR</name>
<comment type="similarity">
    <text evidence="1">Belongs to the Gfo/Idh/MocA family.</text>
</comment>
<keyword evidence="2" id="KW-0560">Oxidoreductase</keyword>
<keyword evidence="6" id="KW-1185">Reference proteome</keyword>
<dbReference type="RefSeq" id="WP_095043687.1">
    <property type="nucleotide sequence ID" value="NZ_LN890655.1"/>
</dbReference>
<dbReference type="PANTHER" id="PTHR43708:SF5">
    <property type="entry name" value="CONSERVED EXPRESSED OXIDOREDUCTASE (EUROFUNG)-RELATED"/>
    <property type="match status" value="1"/>
</dbReference>
<feature type="domain" description="GFO/IDH/MocA-like oxidoreductase" evidence="4">
    <location>
        <begin position="133"/>
        <end position="267"/>
    </location>
</feature>
<dbReference type="EMBL" id="LN890655">
    <property type="protein sequence ID" value="CUS04346.2"/>
    <property type="molecule type" value="Genomic_DNA"/>
</dbReference>
<dbReference type="Proteomes" id="UP000215027">
    <property type="component" value="Chromosome I"/>
</dbReference>
<feature type="domain" description="Gfo/Idh/MocA-like oxidoreductase N-terminal" evidence="3">
    <location>
        <begin position="8"/>
        <end position="120"/>
    </location>
</feature>
<dbReference type="Pfam" id="PF01408">
    <property type="entry name" value="GFO_IDH_MocA"/>
    <property type="match status" value="1"/>
</dbReference>
<evidence type="ECO:0000259" key="3">
    <source>
        <dbReference type="Pfam" id="PF01408"/>
    </source>
</evidence>